<sequence length="325" mass="37218">KTASYEMGRFARGALLPIICDLSAARQISGFGSHSATYLCSVCEIRQDEIEHIDKRSWTYRTVDKHREQATVWRTLSTSTARKEHVKQGYARDTAFLRLPYWDSVRFTVVESMHAHYLNNLKHHIRDTWGMSADHLSGDGARWYARKPIQDEDGGQDTSSGGSYVLGRDVLEEVWSDQRRTLLPSCVAPAPSRIGAQKRTLKADEWRTLATIHLVITLVRLWRFGSEREQAMLDNYIHLVSAIAIAGLHSTSRAHIAAYDFHYQKYLESFLELYKEVPLMPSNHMAQHFADVFLDLFGPSHSIRAWAMERVNNTLHNFAKNGKWG</sequence>
<gene>
    <name evidence="1" type="ORF">FOMPIDRAFT_1103741</name>
</gene>
<dbReference type="HOGENOM" id="CLU_002101_1_0_1"/>
<feature type="non-terminal residue" evidence="1">
    <location>
        <position position="1"/>
    </location>
</feature>
<evidence type="ECO:0000313" key="1">
    <source>
        <dbReference type="EMBL" id="EPS92499.1"/>
    </source>
</evidence>
<dbReference type="PANTHER" id="PTHR46579:SF1">
    <property type="entry name" value="F5_8 TYPE C DOMAIN-CONTAINING PROTEIN"/>
    <property type="match status" value="1"/>
</dbReference>
<reference evidence="1 2" key="1">
    <citation type="journal article" date="2012" name="Science">
        <title>The Paleozoic origin of enzymatic lignin decomposition reconstructed from 31 fungal genomes.</title>
        <authorList>
            <person name="Floudas D."/>
            <person name="Binder M."/>
            <person name="Riley R."/>
            <person name="Barry K."/>
            <person name="Blanchette R.A."/>
            <person name="Henrissat B."/>
            <person name="Martinez A.T."/>
            <person name="Otillar R."/>
            <person name="Spatafora J.W."/>
            <person name="Yadav J.S."/>
            <person name="Aerts A."/>
            <person name="Benoit I."/>
            <person name="Boyd A."/>
            <person name="Carlson A."/>
            <person name="Copeland A."/>
            <person name="Coutinho P.M."/>
            <person name="de Vries R.P."/>
            <person name="Ferreira P."/>
            <person name="Findley K."/>
            <person name="Foster B."/>
            <person name="Gaskell J."/>
            <person name="Glotzer D."/>
            <person name="Gorecki P."/>
            <person name="Heitman J."/>
            <person name="Hesse C."/>
            <person name="Hori C."/>
            <person name="Igarashi K."/>
            <person name="Jurgens J.A."/>
            <person name="Kallen N."/>
            <person name="Kersten P."/>
            <person name="Kohler A."/>
            <person name="Kuees U."/>
            <person name="Kumar T.K.A."/>
            <person name="Kuo A."/>
            <person name="LaButti K."/>
            <person name="Larrondo L.F."/>
            <person name="Lindquist E."/>
            <person name="Ling A."/>
            <person name="Lombard V."/>
            <person name="Lucas S."/>
            <person name="Lundell T."/>
            <person name="Martin R."/>
            <person name="McLaughlin D.J."/>
            <person name="Morgenstern I."/>
            <person name="Morin E."/>
            <person name="Murat C."/>
            <person name="Nagy L.G."/>
            <person name="Nolan M."/>
            <person name="Ohm R.A."/>
            <person name="Patyshakuliyeva A."/>
            <person name="Rokas A."/>
            <person name="Ruiz-Duenas F.J."/>
            <person name="Sabat G."/>
            <person name="Salamov A."/>
            <person name="Samejima M."/>
            <person name="Schmutz J."/>
            <person name="Slot J.C."/>
            <person name="St John F."/>
            <person name="Stenlid J."/>
            <person name="Sun H."/>
            <person name="Sun S."/>
            <person name="Syed K."/>
            <person name="Tsang A."/>
            <person name="Wiebenga A."/>
            <person name="Young D."/>
            <person name="Pisabarro A."/>
            <person name="Eastwood D.C."/>
            <person name="Martin F."/>
            <person name="Cullen D."/>
            <person name="Grigoriev I.V."/>
            <person name="Hibbett D.S."/>
        </authorList>
    </citation>
    <scope>NUCLEOTIDE SEQUENCE</scope>
    <source>
        <strain evidence="2">FP-58527</strain>
    </source>
</reference>
<dbReference type="PANTHER" id="PTHR46579">
    <property type="entry name" value="F5/8 TYPE C DOMAIN-CONTAINING PROTEIN-RELATED"/>
    <property type="match status" value="1"/>
</dbReference>
<name>S8F0D5_FOMSC</name>
<dbReference type="InParanoid" id="S8F0D5"/>
<dbReference type="STRING" id="743788.S8F0D5"/>
<organism evidence="1 2">
    <name type="scientific">Fomitopsis schrenkii</name>
    <name type="common">Brown rot fungus</name>
    <dbReference type="NCBI Taxonomy" id="2126942"/>
    <lineage>
        <taxon>Eukaryota</taxon>
        <taxon>Fungi</taxon>
        <taxon>Dikarya</taxon>
        <taxon>Basidiomycota</taxon>
        <taxon>Agaricomycotina</taxon>
        <taxon>Agaricomycetes</taxon>
        <taxon>Polyporales</taxon>
        <taxon>Fomitopsis</taxon>
    </lineage>
</organism>
<proteinExistence type="predicted"/>
<dbReference type="OrthoDB" id="3269001at2759"/>
<dbReference type="Proteomes" id="UP000015241">
    <property type="component" value="Unassembled WGS sequence"/>
</dbReference>
<feature type="non-terminal residue" evidence="1">
    <location>
        <position position="325"/>
    </location>
</feature>
<dbReference type="AlphaFoldDB" id="S8F0D5"/>
<dbReference type="EMBL" id="KE504531">
    <property type="protein sequence ID" value="EPS92499.1"/>
    <property type="molecule type" value="Genomic_DNA"/>
</dbReference>
<keyword evidence="2" id="KW-1185">Reference proteome</keyword>
<protein>
    <submittedName>
        <fullName evidence="1">Uncharacterized protein</fullName>
    </submittedName>
</protein>
<accession>S8F0D5</accession>
<evidence type="ECO:0000313" key="2">
    <source>
        <dbReference type="Proteomes" id="UP000015241"/>
    </source>
</evidence>